<sequence>MISWVVPLFKSEKHSLYKKTIVSKQGKNQFFDQKMTIH</sequence>
<dbReference type="KEGG" id="cbd:CBUD_1759"/>
<dbReference type="RefSeq" id="WP_005769229.1">
    <property type="nucleotide sequence ID" value="NC_009727.1"/>
</dbReference>
<dbReference type="Proteomes" id="UP000008555">
    <property type="component" value="Chromosome"/>
</dbReference>
<dbReference type="AlphaFoldDB" id="A9KGP7"/>
<proteinExistence type="predicted"/>
<gene>
    <name evidence="1" type="ordered locus">CBUD_1759</name>
</gene>
<protein>
    <submittedName>
        <fullName evidence="1">Uncharacterized protein</fullName>
    </submittedName>
</protein>
<organism evidence="1 2">
    <name type="scientific">Coxiella burnetii (strain Dugway 5J108-111)</name>
    <dbReference type="NCBI Taxonomy" id="434922"/>
    <lineage>
        <taxon>Bacteria</taxon>
        <taxon>Pseudomonadati</taxon>
        <taxon>Pseudomonadota</taxon>
        <taxon>Gammaproteobacteria</taxon>
        <taxon>Legionellales</taxon>
        <taxon>Coxiellaceae</taxon>
        <taxon>Coxiella</taxon>
    </lineage>
</organism>
<dbReference type="EMBL" id="CP000733">
    <property type="protein sequence ID" value="ABS77294.1"/>
    <property type="molecule type" value="Genomic_DNA"/>
</dbReference>
<evidence type="ECO:0000313" key="1">
    <source>
        <dbReference type="EMBL" id="ABS77294.1"/>
    </source>
</evidence>
<evidence type="ECO:0000313" key="2">
    <source>
        <dbReference type="Proteomes" id="UP000008555"/>
    </source>
</evidence>
<dbReference type="HOGENOM" id="CLU_3326974_0_0_6"/>
<reference evidence="1 2" key="1">
    <citation type="journal article" date="2009" name="Infect. Immun.">
        <title>Comparative genomics reveal extensive transposon-mediated genomic plasticity and diversity among potential effector proteins within the genus Coxiella.</title>
        <authorList>
            <person name="Beare P.A."/>
            <person name="Unsworth N."/>
            <person name="Andoh M."/>
            <person name="Voth D.E."/>
            <person name="Omsland A."/>
            <person name="Gilk S.D."/>
            <person name="Williams K.P."/>
            <person name="Sobral B.W."/>
            <person name="Kupko J.J.III."/>
            <person name="Porcella S.F."/>
            <person name="Samuel J.E."/>
            <person name="Heinzen R.A."/>
        </authorList>
    </citation>
    <scope>NUCLEOTIDE SEQUENCE [LARGE SCALE GENOMIC DNA]</scope>
    <source>
        <strain evidence="1 2">Dugway 5J108-111</strain>
    </source>
</reference>
<accession>A9KGP7</accession>
<name>A9KGP7_COXBN</name>